<dbReference type="PANTHER" id="PTHR45024:SF2">
    <property type="entry name" value="SCP2 DOMAIN-CONTAINING PROTEIN"/>
    <property type="match status" value="1"/>
</dbReference>
<dbReference type="Pfam" id="PF00106">
    <property type="entry name" value="adh_short"/>
    <property type="match status" value="1"/>
</dbReference>
<dbReference type="PANTHER" id="PTHR45024">
    <property type="entry name" value="DEHYDROGENASES, SHORT CHAIN"/>
    <property type="match status" value="1"/>
</dbReference>
<dbReference type="PROSITE" id="PS00061">
    <property type="entry name" value="ADH_SHORT"/>
    <property type="match status" value="1"/>
</dbReference>
<comment type="similarity">
    <text evidence="2">Belongs to the short-chain dehydrogenases/reductases (SDR) family.</text>
</comment>
<dbReference type="Pfam" id="PF02036">
    <property type="entry name" value="SCP2"/>
    <property type="match status" value="1"/>
</dbReference>
<dbReference type="InterPro" id="IPR036291">
    <property type="entry name" value="NAD(P)-bd_dom_sf"/>
</dbReference>
<evidence type="ECO:0000313" key="7">
    <source>
        <dbReference type="Proteomes" id="UP000481153"/>
    </source>
</evidence>
<dbReference type="SUPFAM" id="SSF55718">
    <property type="entry name" value="SCP-like"/>
    <property type="match status" value="1"/>
</dbReference>
<keyword evidence="4" id="KW-0576">Peroxisome</keyword>
<reference evidence="6 7" key="1">
    <citation type="submission" date="2019-07" db="EMBL/GenBank/DDBJ databases">
        <title>Genomics analysis of Aphanomyces spp. identifies a new class of oomycete effector associated with host adaptation.</title>
        <authorList>
            <person name="Gaulin E."/>
        </authorList>
    </citation>
    <scope>NUCLEOTIDE SEQUENCE [LARGE SCALE GENOMIC DNA]</scope>
    <source>
        <strain evidence="6 7">ATCC 201684</strain>
    </source>
</reference>
<name>A0A6G0WNS2_9STRA</name>
<evidence type="ECO:0000313" key="6">
    <source>
        <dbReference type="EMBL" id="KAF0728997.1"/>
    </source>
</evidence>
<protein>
    <recommendedName>
        <fullName evidence="5">Ketoreductase domain-containing protein</fullName>
    </recommendedName>
</protein>
<dbReference type="EMBL" id="VJMJ01000170">
    <property type="protein sequence ID" value="KAF0728997.1"/>
    <property type="molecule type" value="Genomic_DNA"/>
</dbReference>
<evidence type="ECO:0000256" key="3">
    <source>
        <dbReference type="ARBA" id="ARBA00023002"/>
    </source>
</evidence>
<comment type="subcellular location">
    <subcellularLocation>
        <location evidence="1">Peroxisome</location>
    </subcellularLocation>
</comment>
<dbReference type="AlphaFoldDB" id="A0A6G0WNS2"/>
<dbReference type="SUPFAM" id="SSF51735">
    <property type="entry name" value="NAD(P)-binding Rossmann-fold domains"/>
    <property type="match status" value="1"/>
</dbReference>
<keyword evidence="7" id="KW-1185">Reference proteome</keyword>
<sequence>MPIRFDGQVAIVTGAAGGLGQAWARELHGRGASCILVDIDPRVLQIEKPSQPTSSTAKWTGVVANCADEKAGRQVVETVLATFGRVDILLHASTQVQDASFRKMTREQWNSVLENDLTSAFTMTRAVWTAMRQQNYGRILLCTSASGLYGNFGQVNYATTKSGVWGLTKALSIEGRKYKIGVNAIAAVAGTTLTQTVMPKDVFDRLKPEYTSPFVVYLCHGSNNENGSIFETGGGWIGKLRLQRSSGVGFPLATSPEVVAAAWDQVVDFSEASYPASTQDSFMPMLQNANYPPTTLKTPHADAVVAVFDRLRSTLARRRQPLRASGVLEWAIGNATFTIDLKTNSVHHGGRSDVGGADLIVTMTEHDFLELAAGTLRLQQAMASNKLKLKGDIKLAMGLRHLLTLFQEQPASKL</sequence>
<organism evidence="6 7">
    <name type="scientific">Aphanomyces euteiches</name>
    <dbReference type="NCBI Taxonomy" id="100861"/>
    <lineage>
        <taxon>Eukaryota</taxon>
        <taxon>Sar</taxon>
        <taxon>Stramenopiles</taxon>
        <taxon>Oomycota</taxon>
        <taxon>Saprolegniomycetes</taxon>
        <taxon>Saprolegniales</taxon>
        <taxon>Verrucalvaceae</taxon>
        <taxon>Aphanomyces</taxon>
    </lineage>
</organism>
<dbReference type="SMART" id="SM00822">
    <property type="entry name" value="PKS_KR"/>
    <property type="match status" value="1"/>
</dbReference>
<dbReference type="GO" id="GO:0016491">
    <property type="term" value="F:oxidoreductase activity"/>
    <property type="evidence" value="ECO:0007669"/>
    <property type="project" value="UniProtKB-KW"/>
</dbReference>
<dbReference type="Gene3D" id="3.40.50.720">
    <property type="entry name" value="NAD(P)-binding Rossmann-like Domain"/>
    <property type="match status" value="2"/>
</dbReference>
<dbReference type="InterPro" id="IPR003033">
    <property type="entry name" value="SCP2_sterol-bd_dom"/>
</dbReference>
<keyword evidence="3" id="KW-0560">Oxidoreductase</keyword>
<evidence type="ECO:0000259" key="5">
    <source>
        <dbReference type="SMART" id="SM00822"/>
    </source>
</evidence>
<evidence type="ECO:0000256" key="4">
    <source>
        <dbReference type="ARBA" id="ARBA00023140"/>
    </source>
</evidence>
<evidence type="ECO:0000256" key="2">
    <source>
        <dbReference type="ARBA" id="ARBA00006484"/>
    </source>
</evidence>
<dbReference type="InterPro" id="IPR057326">
    <property type="entry name" value="KR_dom"/>
</dbReference>
<dbReference type="Proteomes" id="UP000481153">
    <property type="component" value="Unassembled WGS sequence"/>
</dbReference>
<dbReference type="PRINTS" id="PR00081">
    <property type="entry name" value="GDHRDH"/>
</dbReference>
<feature type="domain" description="Ketoreductase" evidence="5">
    <location>
        <begin position="8"/>
        <end position="191"/>
    </location>
</feature>
<gene>
    <name evidence="6" type="ORF">Ae201684_013298</name>
</gene>
<dbReference type="InterPro" id="IPR020904">
    <property type="entry name" value="Sc_DH/Rdtase_CS"/>
</dbReference>
<accession>A0A6G0WNS2</accession>
<dbReference type="InterPro" id="IPR002347">
    <property type="entry name" value="SDR_fam"/>
</dbReference>
<dbReference type="InterPro" id="IPR036527">
    <property type="entry name" value="SCP2_sterol-bd_dom_sf"/>
</dbReference>
<dbReference type="Gene3D" id="3.30.1050.10">
    <property type="entry name" value="SCP2 sterol-binding domain"/>
    <property type="match status" value="1"/>
</dbReference>
<evidence type="ECO:0000256" key="1">
    <source>
        <dbReference type="ARBA" id="ARBA00004275"/>
    </source>
</evidence>
<dbReference type="GO" id="GO:0005777">
    <property type="term" value="C:peroxisome"/>
    <property type="evidence" value="ECO:0007669"/>
    <property type="project" value="UniProtKB-SubCell"/>
</dbReference>
<proteinExistence type="inferred from homology"/>
<comment type="caution">
    <text evidence="6">The sequence shown here is derived from an EMBL/GenBank/DDBJ whole genome shotgun (WGS) entry which is preliminary data.</text>
</comment>
<dbReference type="InterPro" id="IPR051687">
    <property type="entry name" value="Peroxisomal_Beta-Oxidation"/>
</dbReference>
<dbReference type="VEuPathDB" id="FungiDB:AeMF1_005947"/>